<dbReference type="GO" id="GO:0070475">
    <property type="term" value="P:rRNA base methylation"/>
    <property type="evidence" value="ECO:0007669"/>
    <property type="project" value="InterPro"/>
</dbReference>
<dbReference type="GO" id="GO:0005737">
    <property type="term" value="C:cytoplasm"/>
    <property type="evidence" value="ECO:0007669"/>
    <property type="project" value="TreeGrafter"/>
</dbReference>
<dbReference type="InterPro" id="IPR019446">
    <property type="entry name" value="BMT5-like"/>
</dbReference>
<protein>
    <recommendedName>
        <fullName evidence="1">25S rRNA (uridine-N(3))-methyltransferase BMT5-like domain-containing protein</fullName>
    </recommendedName>
</protein>
<dbReference type="EMBL" id="BDIP01000754">
    <property type="protein sequence ID" value="GIQ82612.1"/>
    <property type="molecule type" value="Genomic_DNA"/>
</dbReference>
<gene>
    <name evidence="2" type="ORF">KIPB_003777</name>
</gene>
<dbReference type="InterPro" id="IPR036690">
    <property type="entry name" value="Fdx_antiC-bd_sf"/>
</dbReference>
<organism evidence="2 3">
    <name type="scientific">Kipferlia bialata</name>
    <dbReference type="NCBI Taxonomy" id="797122"/>
    <lineage>
        <taxon>Eukaryota</taxon>
        <taxon>Metamonada</taxon>
        <taxon>Carpediemonas-like organisms</taxon>
        <taxon>Kipferlia</taxon>
    </lineage>
</organism>
<feature type="domain" description="25S rRNA (uridine-N(3))-methyltransferase BMT5-like" evidence="1">
    <location>
        <begin position="41"/>
        <end position="237"/>
    </location>
</feature>
<keyword evidence="3" id="KW-1185">Reference proteome</keyword>
<reference evidence="2 3" key="1">
    <citation type="journal article" date="2018" name="PLoS ONE">
        <title>The draft genome of Kipferlia bialata reveals reductive genome evolution in fornicate parasites.</title>
        <authorList>
            <person name="Tanifuji G."/>
            <person name="Takabayashi S."/>
            <person name="Kume K."/>
            <person name="Takagi M."/>
            <person name="Nakayama T."/>
            <person name="Kamikawa R."/>
            <person name="Inagaki Y."/>
            <person name="Hashimoto T."/>
        </authorList>
    </citation>
    <scope>NUCLEOTIDE SEQUENCE [LARGE SCALE GENOMIC DNA]</scope>
    <source>
        <strain evidence="2">NY0173</strain>
    </source>
</reference>
<dbReference type="PANTHER" id="PTHR11538">
    <property type="entry name" value="PHENYLALANYL-TRNA SYNTHETASE"/>
    <property type="match status" value="1"/>
</dbReference>
<dbReference type="PANTHER" id="PTHR11538:SF26">
    <property type="entry name" value="FERREDOXIN-FOLD ANTICODON-BINDING DOMAIN-CONTAINING PROTEIN 1"/>
    <property type="match status" value="1"/>
</dbReference>
<evidence type="ECO:0000313" key="3">
    <source>
        <dbReference type="Proteomes" id="UP000265618"/>
    </source>
</evidence>
<name>A0A9K3CU96_9EUKA</name>
<dbReference type="OrthoDB" id="273345at2759"/>
<evidence type="ECO:0000259" key="1">
    <source>
        <dbReference type="Pfam" id="PF10354"/>
    </source>
</evidence>
<proteinExistence type="predicted"/>
<comment type="caution">
    <text evidence="2">The sequence shown here is derived from an EMBL/GenBank/DDBJ whole genome shotgun (WGS) entry which is preliminary data.</text>
</comment>
<evidence type="ECO:0000313" key="2">
    <source>
        <dbReference type="EMBL" id="GIQ82612.1"/>
    </source>
</evidence>
<dbReference type="Pfam" id="PF10354">
    <property type="entry name" value="BMT5-like"/>
    <property type="match status" value="1"/>
</dbReference>
<dbReference type="AlphaFoldDB" id="A0A9K3CU96"/>
<sequence>MSDPAGAVSLLNLGLDVASDCVSALGDAGMSGERERVPRVLVLGDGDFSFSVSMLSTLSLSKGEGMSTGMAVSLTATCYDSEEVLLASYPEAASNIARLAAKGVPVCYGVDATDIVNTLPEDIISSGFDRVVFNFPQFPPRPKARNKIQLHRSLLRGTFAAAVASIDRTENGGRAVLAEGGEVWMTLARGQGGTAGDSEIRRYEDTWQIQDMAGQSGLVLKALYPFPLEPFRALGYHPCGYQNTGQRFLSGDSMTHVFVRESYTPYSADTVGVASADTPCLHPLLFQRDVSLVIEREGARGTSTPFNNDAFRADLTLYLQRQMVELTSCTVFDDFVHPKTKCHHRGFRLSFHSPVRAMSRERANAITEAIRKHFSR</sequence>
<dbReference type="GO" id="GO:0070042">
    <property type="term" value="F:rRNA (uridine-N3-)-methyltransferase activity"/>
    <property type="evidence" value="ECO:0007669"/>
    <property type="project" value="InterPro"/>
</dbReference>
<dbReference type="Gene3D" id="3.30.70.380">
    <property type="entry name" value="Ferrodoxin-fold anticodon-binding domain"/>
    <property type="match status" value="1"/>
</dbReference>
<accession>A0A9K3CU96</accession>
<dbReference type="Proteomes" id="UP000265618">
    <property type="component" value="Unassembled WGS sequence"/>
</dbReference>